<evidence type="ECO:0000256" key="1">
    <source>
        <dbReference type="SAM" id="Coils"/>
    </source>
</evidence>
<gene>
    <name evidence="3" type="ORF">SAMN05192533_102481</name>
</gene>
<dbReference type="STRING" id="930146.SAMN05192533_102481"/>
<organism evidence="3 4">
    <name type="scientific">Mesobacillus persicus</name>
    <dbReference type="NCBI Taxonomy" id="930146"/>
    <lineage>
        <taxon>Bacteria</taxon>
        <taxon>Bacillati</taxon>
        <taxon>Bacillota</taxon>
        <taxon>Bacilli</taxon>
        <taxon>Bacillales</taxon>
        <taxon>Bacillaceae</taxon>
        <taxon>Mesobacillus</taxon>
    </lineage>
</organism>
<keyword evidence="1" id="KW-0175">Coiled coil</keyword>
<keyword evidence="2" id="KW-1133">Transmembrane helix</keyword>
<keyword evidence="2" id="KW-0472">Membrane</keyword>
<sequence length="121" mass="13951">MMEIVYLLAGSAIILTCFYFIVAPFFSTNRGTDSGFEQWDGTLTLDSVYGAVNELEMDYLMKKIKEKDFLQLKEQYQLLAAELMKHESKPKGKVNPASHTEEAELELLRELQKLRKQKGRI</sequence>
<evidence type="ECO:0000313" key="4">
    <source>
        <dbReference type="Proteomes" id="UP000198553"/>
    </source>
</evidence>
<feature type="coiled-coil region" evidence="1">
    <location>
        <begin position="69"/>
        <end position="117"/>
    </location>
</feature>
<dbReference type="EMBL" id="FOBW01000002">
    <property type="protein sequence ID" value="SEM40149.1"/>
    <property type="molecule type" value="Genomic_DNA"/>
</dbReference>
<protein>
    <submittedName>
        <fullName evidence="3">Uncharacterized protein</fullName>
    </submittedName>
</protein>
<proteinExistence type="predicted"/>
<dbReference type="AlphaFoldDB" id="A0A1H7Y4N8"/>
<reference evidence="4" key="1">
    <citation type="submission" date="2016-10" db="EMBL/GenBank/DDBJ databases">
        <authorList>
            <person name="Varghese N."/>
            <person name="Submissions S."/>
        </authorList>
    </citation>
    <scope>NUCLEOTIDE SEQUENCE [LARGE SCALE GENOMIC DNA]</scope>
    <source>
        <strain evidence="4">B48,IBRC-M 10115,DSM 25386,CECT 8001</strain>
    </source>
</reference>
<name>A0A1H7Y4N8_9BACI</name>
<keyword evidence="2" id="KW-0812">Transmembrane</keyword>
<dbReference type="RefSeq" id="WP_090741738.1">
    <property type="nucleotide sequence ID" value="NZ_FOBW01000002.1"/>
</dbReference>
<dbReference type="OrthoDB" id="1727065at2"/>
<evidence type="ECO:0000256" key="2">
    <source>
        <dbReference type="SAM" id="Phobius"/>
    </source>
</evidence>
<feature type="transmembrane region" description="Helical" evidence="2">
    <location>
        <begin position="6"/>
        <end position="26"/>
    </location>
</feature>
<accession>A0A1H7Y4N8</accession>
<dbReference type="Proteomes" id="UP000198553">
    <property type="component" value="Unassembled WGS sequence"/>
</dbReference>
<evidence type="ECO:0000313" key="3">
    <source>
        <dbReference type="EMBL" id="SEM40149.1"/>
    </source>
</evidence>
<keyword evidence="4" id="KW-1185">Reference proteome</keyword>